<dbReference type="CDD" id="cd06433">
    <property type="entry name" value="GT_2_WfgS_like"/>
    <property type="match status" value="1"/>
</dbReference>
<evidence type="ECO:0000313" key="2">
    <source>
        <dbReference type="EMBL" id="RAP38694.1"/>
    </source>
</evidence>
<keyword evidence="2" id="KW-0808">Transferase</keyword>
<accession>A0A364LNQ1</accession>
<dbReference type="EMBL" id="MVJN01000001">
    <property type="protein sequence ID" value="RAP38694.1"/>
    <property type="molecule type" value="Genomic_DNA"/>
</dbReference>
<dbReference type="GO" id="GO:0016740">
    <property type="term" value="F:transferase activity"/>
    <property type="evidence" value="ECO:0007669"/>
    <property type="project" value="UniProtKB-KW"/>
</dbReference>
<dbReference type="InterPro" id="IPR050834">
    <property type="entry name" value="Glycosyltransf_2"/>
</dbReference>
<dbReference type="PANTHER" id="PTHR43685:SF2">
    <property type="entry name" value="GLYCOSYLTRANSFERASE 2-LIKE DOMAIN-CONTAINING PROTEIN"/>
    <property type="match status" value="1"/>
</dbReference>
<feature type="domain" description="Glycosyltransferase 2-like" evidence="1">
    <location>
        <begin position="42"/>
        <end position="164"/>
    </location>
</feature>
<dbReference type="InterPro" id="IPR029044">
    <property type="entry name" value="Nucleotide-diphossugar_trans"/>
</dbReference>
<gene>
    <name evidence="2" type="ORF">B1207_00805</name>
</gene>
<comment type="caution">
    <text evidence="2">The sequence shown here is derived from an EMBL/GenBank/DDBJ whole genome shotgun (WGS) entry which is preliminary data.</text>
</comment>
<evidence type="ECO:0000313" key="3">
    <source>
        <dbReference type="Proteomes" id="UP000249458"/>
    </source>
</evidence>
<sequence>MKSRILEILRPRLGNLNQYAPRPLSKINRPPVKPINQPLRISLVTPSYEQGQFIEQTILSVLEQKYPNLEYFIQDGGSKDETLSILKRYDAKLSAWVSKPDKGQTQAINLGFASTDGDIMAYLNSDDLLLPGTLAYVNHYFQTHPEIDVVYGNRLLIDERGLEIGRWILPGHNERVLSWADFVPQETLFWRREVWEKAGGQLDESFRFAMDWDLLIRFKKAGARFAHLPFFMGAFRVHEQQKTSSLINETGFKEMNRIRCRLLGYTPTQRQIRRAISAFILQHIAVDMMYRIKSRSSVFIKKWM</sequence>
<evidence type="ECO:0000259" key="1">
    <source>
        <dbReference type="Pfam" id="PF00535"/>
    </source>
</evidence>
<dbReference type="SUPFAM" id="SSF53448">
    <property type="entry name" value="Nucleotide-diphospho-sugar transferases"/>
    <property type="match status" value="1"/>
</dbReference>
<organism evidence="2 3">
    <name type="scientific">Legionella quinlivanii</name>
    <dbReference type="NCBI Taxonomy" id="45073"/>
    <lineage>
        <taxon>Bacteria</taxon>
        <taxon>Pseudomonadati</taxon>
        <taxon>Pseudomonadota</taxon>
        <taxon>Gammaproteobacteria</taxon>
        <taxon>Legionellales</taxon>
        <taxon>Legionellaceae</taxon>
        <taxon>Legionella</taxon>
    </lineage>
</organism>
<dbReference type="Gene3D" id="3.90.550.10">
    <property type="entry name" value="Spore Coat Polysaccharide Biosynthesis Protein SpsA, Chain A"/>
    <property type="match status" value="1"/>
</dbReference>
<dbReference type="PANTHER" id="PTHR43685">
    <property type="entry name" value="GLYCOSYLTRANSFERASE"/>
    <property type="match status" value="1"/>
</dbReference>
<dbReference type="Pfam" id="PF00535">
    <property type="entry name" value="Glycos_transf_2"/>
    <property type="match status" value="1"/>
</dbReference>
<reference evidence="2 3" key="1">
    <citation type="submission" date="2017-02" db="EMBL/GenBank/DDBJ databases">
        <title>Legionella quilivanii strain from human: case report and whole genome sequencing analysis.</title>
        <authorList>
            <person name="Lalancette C."/>
            <person name="Leduc J.-M."/>
            <person name="Levesque S."/>
            <person name="Fournier E."/>
            <person name="Saoud J."/>
            <person name="Faucher S.P."/>
            <person name="Bernard K."/>
            <person name="Martineau C."/>
            <person name="Longtin J."/>
        </authorList>
    </citation>
    <scope>NUCLEOTIDE SEQUENCE [LARGE SCALE GENOMIC DNA]</scope>
    <source>
        <strain evidence="2 3">ID143958</strain>
    </source>
</reference>
<proteinExistence type="predicted"/>
<dbReference type="AlphaFoldDB" id="A0A364LNQ1"/>
<dbReference type="Proteomes" id="UP000249458">
    <property type="component" value="Unassembled WGS sequence"/>
</dbReference>
<protein>
    <submittedName>
        <fullName evidence="2">Glycosyl transferase</fullName>
    </submittedName>
</protein>
<dbReference type="InterPro" id="IPR001173">
    <property type="entry name" value="Glyco_trans_2-like"/>
</dbReference>
<name>A0A364LNQ1_9GAMM</name>